<feature type="compositionally biased region" description="Basic and acidic residues" evidence="12">
    <location>
        <begin position="1"/>
        <end position="11"/>
    </location>
</feature>
<feature type="binding site" evidence="11">
    <location>
        <begin position="272"/>
        <end position="274"/>
    </location>
    <ligand>
        <name>FMN</name>
        <dbReference type="ChEBI" id="CHEBI:58210"/>
    </ligand>
</feature>
<dbReference type="PANTHER" id="PTHR43665">
    <property type="entry name" value="ISOPENTENYL-DIPHOSPHATE DELTA-ISOMERASE"/>
    <property type="match status" value="1"/>
</dbReference>
<dbReference type="SUPFAM" id="SSF51395">
    <property type="entry name" value="FMN-linked oxidoreductases"/>
    <property type="match status" value="1"/>
</dbReference>
<keyword evidence="9 11" id="KW-0413">Isomerase</keyword>
<feature type="binding site" evidence="11">
    <location>
        <begin position="293"/>
        <end position="294"/>
    </location>
    <ligand>
        <name>FMN</name>
        <dbReference type="ChEBI" id="CHEBI:58210"/>
    </ligand>
</feature>
<dbReference type="GO" id="GO:0070402">
    <property type="term" value="F:NADPH binding"/>
    <property type="evidence" value="ECO:0007669"/>
    <property type="project" value="UniProtKB-UniRule"/>
</dbReference>
<comment type="caution">
    <text evidence="11">Lacks conserved residue(s) required for the propagation of feature annotation.</text>
</comment>
<feature type="binding site" evidence="11">
    <location>
        <position position="162"/>
    </location>
    <ligand>
        <name>Mg(2+)</name>
        <dbReference type="ChEBI" id="CHEBI:18420"/>
    </ligand>
</feature>
<dbReference type="GO" id="GO:0000287">
    <property type="term" value="F:magnesium ion binding"/>
    <property type="evidence" value="ECO:0007669"/>
    <property type="project" value="UniProtKB-UniRule"/>
</dbReference>
<evidence type="ECO:0000256" key="6">
    <source>
        <dbReference type="ARBA" id="ARBA00022842"/>
    </source>
</evidence>
<feature type="binding site" evidence="11">
    <location>
        <position position="161"/>
    </location>
    <ligand>
        <name>substrate</name>
    </ligand>
</feature>
<evidence type="ECO:0000256" key="11">
    <source>
        <dbReference type="HAMAP-Rule" id="MF_00354"/>
    </source>
</evidence>
<evidence type="ECO:0000256" key="5">
    <source>
        <dbReference type="ARBA" id="ARBA00022723"/>
    </source>
</evidence>
<dbReference type="GO" id="GO:0008299">
    <property type="term" value="P:isoprenoid biosynthetic process"/>
    <property type="evidence" value="ECO:0007669"/>
    <property type="project" value="UniProtKB-UniRule"/>
</dbReference>
<feature type="binding site" evidence="11">
    <location>
        <position position="223"/>
    </location>
    <ligand>
        <name>FMN</name>
        <dbReference type="ChEBI" id="CHEBI:58210"/>
    </ligand>
</feature>
<feature type="binding site" evidence="11">
    <location>
        <begin position="72"/>
        <end position="74"/>
    </location>
    <ligand>
        <name>FMN</name>
        <dbReference type="ChEBI" id="CHEBI:58210"/>
    </ligand>
</feature>
<dbReference type="PATRIC" id="fig|37923.10.peg.819"/>
<comment type="catalytic activity">
    <reaction evidence="11">
        <text>isopentenyl diphosphate = dimethylallyl diphosphate</text>
        <dbReference type="Rhea" id="RHEA:23284"/>
        <dbReference type="ChEBI" id="CHEBI:57623"/>
        <dbReference type="ChEBI" id="CHEBI:128769"/>
        <dbReference type="EC" id="5.3.3.2"/>
    </reaction>
</comment>
<feature type="binding site" evidence="11">
    <location>
        <begin position="5"/>
        <end position="6"/>
    </location>
    <ligand>
        <name>substrate</name>
    </ligand>
</feature>
<dbReference type="RefSeq" id="WP_055684603.1">
    <property type="nucleotide sequence ID" value="NZ_CP113782.1"/>
</dbReference>
<keyword evidence="8 11" id="KW-0414">Isoprene biosynthesis</keyword>
<evidence type="ECO:0000256" key="9">
    <source>
        <dbReference type="ARBA" id="ARBA00023235"/>
    </source>
</evidence>
<dbReference type="PIRSF" id="PIRSF003314">
    <property type="entry name" value="IPP_isomerase"/>
    <property type="match status" value="1"/>
</dbReference>
<evidence type="ECO:0000256" key="3">
    <source>
        <dbReference type="ARBA" id="ARBA00022630"/>
    </source>
</evidence>
<comment type="function">
    <text evidence="11">Involved in the biosynthesis of isoprenoids. Catalyzes the 1,3-allylic rearrangement of the homoallylic substrate isopentenyl (IPP) to its allylic isomer, dimethylallyl diphosphate (DMAPP).</text>
</comment>
<evidence type="ECO:0000256" key="4">
    <source>
        <dbReference type="ARBA" id="ARBA00022643"/>
    </source>
</evidence>
<proteinExistence type="inferred from homology"/>
<protein>
    <recommendedName>
        <fullName evidence="11">Isopentenyl-diphosphate delta-isomerase</fullName>
        <shortName evidence="11">IPP isomerase</shortName>
        <ecNumber evidence="11">5.3.3.2</ecNumber>
    </recommendedName>
    <alternativeName>
        <fullName evidence="11">Isopentenyl diphosphate:dimethylallyl diphosphate isomerase</fullName>
    </alternativeName>
    <alternativeName>
        <fullName evidence="11">Isopentenyl pyrophosphate isomerase</fullName>
    </alternativeName>
    <alternativeName>
        <fullName evidence="11">Type 2 isopentenyl diphosphate isomerase</fullName>
        <shortName evidence="11">IDI-2</shortName>
    </alternativeName>
</protein>
<dbReference type="InterPro" id="IPR013785">
    <property type="entry name" value="Aldolase_TIM"/>
</dbReference>
<gene>
    <name evidence="11" type="primary">fni</name>
    <name evidence="14" type="ORF">AN277_0202090</name>
</gene>
<keyword evidence="6 11" id="KW-0460">Magnesium</keyword>
<comment type="subunit">
    <text evidence="10 11">Homooctamer. Dimer of tetramers.</text>
</comment>
<keyword evidence="4 11" id="KW-0288">FMN</keyword>
<sequence>MSGQRKDDHLHLAAGQQRQLHRDPVPTDWDDVRLLHEALAGIEAEDVDLSVTLPWAGERGPVRWPVPFYLNGMTGGSEHTGAVNAALGEAAAATGLPIATGSMSMYLKDPSTLPSFRVLREANPEGFVMANLSAEATPDQARRVVEALEADALQIHINAVQETVMPEGARGFSAWCDGIAALAEQLPVPVVVKEVGCGMTRTTLAKLARAGVQLVDVAGRGGTDFARIENDRRDGRDYAFLQGFGQSAPMVLLDALGARAGTRLPALLASGGVRHPYDVVRGLALGARAVGVAGTFLHAVLAEDPAGSAGPVAPDGAERLTGLIRAWTERLRELCALLGVRTPAELTRTDVLVEGRLAHAAALRGADLAALAARSETTAFEEDRA</sequence>
<keyword evidence="3 11" id="KW-0285">Flavoprotein</keyword>
<dbReference type="PANTHER" id="PTHR43665:SF1">
    <property type="entry name" value="ISOPENTENYL-DIPHOSPHATE DELTA-ISOMERASE"/>
    <property type="match status" value="1"/>
</dbReference>
<dbReference type="InterPro" id="IPR000262">
    <property type="entry name" value="FMN-dep_DH"/>
</dbReference>
<comment type="similarity">
    <text evidence="11">Belongs to the IPP isomerase type 2 family.</text>
</comment>
<evidence type="ECO:0000256" key="12">
    <source>
        <dbReference type="SAM" id="MobiDB-lite"/>
    </source>
</evidence>
<evidence type="ECO:0000256" key="10">
    <source>
        <dbReference type="ARBA" id="ARBA00025810"/>
    </source>
</evidence>
<dbReference type="NCBIfam" id="TIGR02151">
    <property type="entry name" value="IPP_isom_2"/>
    <property type="match status" value="1"/>
</dbReference>
<dbReference type="GO" id="GO:0010181">
    <property type="term" value="F:FMN binding"/>
    <property type="evidence" value="ECO:0007669"/>
    <property type="project" value="UniProtKB-UniRule"/>
</dbReference>
<name>A0A0Q2URJ6_9MICC</name>
<comment type="subcellular location">
    <subcellularLocation>
        <location evidence="11">Cytoplasm</location>
    </subcellularLocation>
</comment>
<dbReference type="GO" id="GO:0016491">
    <property type="term" value="F:oxidoreductase activity"/>
    <property type="evidence" value="ECO:0007669"/>
    <property type="project" value="InterPro"/>
</dbReference>
<feature type="binding site" evidence="11">
    <location>
        <position position="131"/>
    </location>
    <ligand>
        <name>FMN</name>
        <dbReference type="ChEBI" id="CHEBI:58210"/>
    </ligand>
</feature>
<keyword evidence="5 11" id="KW-0479">Metal-binding</keyword>
<evidence type="ECO:0000256" key="7">
    <source>
        <dbReference type="ARBA" id="ARBA00022857"/>
    </source>
</evidence>
<evidence type="ECO:0000313" key="15">
    <source>
        <dbReference type="Proteomes" id="UP000053171"/>
    </source>
</evidence>
<keyword evidence="7 11" id="KW-0521">NADP</keyword>
<comment type="cofactor">
    <cofactor evidence="11">
        <name>Mg(2+)</name>
        <dbReference type="ChEBI" id="CHEBI:18420"/>
    </cofactor>
</comment>
<dbReference type="Proteomes" id="UP000053171">
    <property type="component" value="Unassembled WGS sequence"/>
</dbReference>
<keyword evidence="15" id="KW-1185">Reference proteome</keyword>
<feature type="binding site" evidence="11">
    <location>
        <position position="102"/>
    </location>
    <ligand>
        <name>FMN</name>
        <dbReference type="ChEBI" id="CHEBI:58210"/>
    </ligand>
</feature>
<feature type="region of interest" description="Disordered" evidence="12">
    <location>
        <begin position="1"/>
        <end position="24"/>
    </location>
</feature>
<dbReference type="Pfam" id="PF01070">
    <property type="entry name" value="FMN_dh"/>
    <property type="match status" value="1"/>
</dbReference>
<evidence type="ECO:0000313" key="14">
    <source>
        <dbReference type="EMBL" id="OAX52758.1"/>
    </source>
</evidence>
<keyword evidence="2 11" id="KW-0963">Cytoplasm</keyword>
<dbReference type="GO" id="GO:0004452">
    <property type="term" value="F:isopentenyl-diphosphate delta-isomerase activity"/>
    <property type="evidence" value="ECO:0007669"/>
    <property type="project" value="UniProtKB-UniRule"/>
</dbReference>
<dbReference type="Gene3D" id="3.20.20.70">
    <property type="entry name" value="Aldolase class I"/>
    <property type="match status" value="1"/>
</dbReference>
<dbReference type="HAMAP" id="MF_00354">
    <property type="entry name" value="Idi_2"/>
    <property type="match status" value="1"/>
</dbReference>
<organism evidence="14 15">
    <name type="scientific">Rothia kristinae</name>
    <dbReference type="NCBI Taxonomy" id="37923"/>
    <lineage>
        <taxon>Bacteria</taxon>
        <taxon>Bacillati</taxon>
        <taxon>Actinomycetota</taxon>
        <taxon>Actinomycetes</taxon>
        <taxon>Micrococcales</taxon>
        <taxon>Micrococcaceae</taxon>
        <taxon>Rothia</taxon>
    </lineage>
</organism>
<comment type="cofactor">
    <cofactor evidence="11">
        <name>NADPH</name>
        <dbReference type="ChEBI" id="CHEBI:57783"/>
    </cofactor>
</comment>
<dbReference type="EC" id="5.3.3.2" evidence="11"/>
<dbReference type="InterPro" id="IPR011179">
    <property type="entry name" value="IPdP_isomerase"/>
</dbReference>
<dbReference type="EMBL" id="LJBJ02000002">
    <property type="protein sequence ID" value="OAX52758.1"/>
    <property type="molecule type" value="Genomic_DNA"/>
</dbReference>
<feature type="binding site" evidence="11">
    <location>
        <position position="193"/>
    </location>
    <ligand>
        <name>FMN</name>
        <dbReference type="ChEBI" id="CHEBI:58210"/>
    </ligand>
</feature>
<evidence type="ECO:0000256" key="2">
    <source>
        <dbReference type="ARBA" id="ARBA00022490"/>
    </source>
</evidence>
<accession>A0A0Q2URJ6</accession>
<dbReference type="AlphaFoldDB" id="A0A0Q2URJ6"/>
<evidence type="ECO:0000256" key="1">
    <source>
        <dbReference type="ARBA" id="ARBA00001917"/>
    </source>
</evidence>
<comment type="cofactor">
    <cofactor evidence="1 11">
        <name>FMN</name>
        <dbReference type="ChEBI" id="CHEBI:58210"/>
    </cofactor>
</comment>
<comment type="caution">
    <text evidence="14">The sequence shown here is derived from an EMBL/GenBank/DDBJ whole genome shotgun (WGS) entry which is preliminary data.</text>
</comment>
<feature type="domain" description="FMN-dependent dehydrogenase" evidence="13">
    <location>
        <begin position="163"/>
        <end position="349"/>
    </location>
</feature>
<reference evidence="14" key="1">
    <citation type="submission" date="2016-06" db="EMBL/GenBank/DDBJ databases">
        <title>Identification of putative biosynthetic pathways for the production of bioactive secondary metabolites by the marine actinomycete Kocuria kristinae RUTW2-3.</title>
        <authorList>
            <person name="Waterworth S.C."/>
            <person name="Walmsley T.A."/>
            <person name="Matongo T."/>
            <person name="Davies-Coleman M.T."/>
            <person name="Dorrington R.A."/>
        </authorList>
    </citation>
    <scope>NUCLEOTIDE SEQUENCE [LARGE SCALE GENOMIC DNA]</scope>
    <source>
        <strain evidence="14">RUTW2-3</strain>
    </source>
</reference>
<evidence type="ECO:0000256" key="8">
    <source>
        <dbReference type="ARBA" id="ARBA00023229"/>
    </source>
</evidence>
<dbReference type="GO" id="GO:0005737">
    <property type="term" value="C:cytoplasm"/>
    <property type="evidence" value="ECO:0007669"/>
    <property type="project" value="UniProtKB-SubCell"/>
</dbReference>
<evidence type="ECO:0000259" key="13">
    <source>
        <dbReference type="Pfam" id="PF01070"/>
    </source>
</evidence>